<reference evidence="1 2" key="1">
    <citation type="submission" date="2019-12" db="EMBL/GenBank/DDBJ databases">
        <title>Novel species isolated from a subtropical stream in China.</title>
        <authorList>
            <person name="Lu H."/>
        </authorList>
    </citation>
    <scope>NUCLEOTIDE SEQUENCE [LARGE SCALE GENOMIC DNA]</scope>
    <source>
        <strain evidence="1 2">FT109W</strain>
    </source>
</reference>
<evidence type="ECO:0008006" key="3">
    <source>
        <dbReference type="Google" id="ProtNLM"/>
    </source>
</evidence>
<sequence>MHVLFLDQNKWIDLARVHAGKTTSGPHLIVYQELLAAVRTGKLIAPLTASHILETSKRNDPESRANVVEIQALLSKGFVFRSRKARLLIEMRNALHIAFGDEPEQPPANWTVVPGFMQAFEMFDTLVASPEDAATSRFMNQQVDPQKQYVDYMMNQDDGRRRAAHSAFAKESDQLLSRIEARRTIMEGSTMDLRWRAYAAKLFLDHQGFVAHMLDVVGHTVDEMKKLGGEAIVKFVREVPTLNVEAELAARLEVKTGPLKVNDIQDMHSFCTAIPCAGRLVAERGFISLARQAKLDNRYDVALSTELAELQGIYL</sequence>
<organism evidence="1 2">
    <name type="scientific">Duganella margarita</name>
    <dbReference type="NCBI Taxonomy" id="2692170"/>
    <lineage>
        <taxon>Bacteria</taxon>
        <taxon>Pseudomonadati</taxon>
        <taxon>Pseudomonadota</taxon>
        <taxon>Betaproteobacteria</taxon>
        <taxon>Burkholderiales</taxon>
        <taxon>Oxalobacteraceae</taxon>
        <taxon>Telluria group</taxon>
        <taxon>Duganella</taxon>
    </lineage>
</organism>
<comment type="caution">
    <text evidence="1">The sequence shown here is derived from an EMBL/GenBank/DDBJ whole genome shotgun (WGS) entry which is preliminary data.</text>
</comment>
<keyword evidence="2" id="KW-1185">Reference proteome</keyword>
<gene>
    <name evidence="1" type="ORF">GTP55_04570</name>
</gene>
<proteinExistence type="predicted"/>
<dbReference type="EMBL" id="WWCS01000002">
    <property type="protein sequence ID" value="MYN38641.1"/>
    <property type="molecule type" value="Genomic_DNA"/>
</dbReference>
<dbReference type="Proteomes" id="UP000466332">
    <property type="component" value="Unassembled WGS sequence"/>
</dbReference>
<evidence type="ECO:0000313" key="2">
    <source>
        <dbReference type="Proteomes" id="UP000466332"/>
    </source>
</evidence>
<protein>
    <recommendedName>
        <fullName evidence="3">DUF4935 domain-containing protein</fullName>
    </recommendedName>
</protein>
<accession>A0ABW9WC45</accession>
<evidence type="ECO:0000313" key="1">
    <source>
        <dbReference type="EMBL" id="MYN38641.1"/>
    </source>
</evidence>
<name>A0ABW9WC45_9BURK</name>
<dbReference type="RefSeq" id="WP_161043775.1">
    <property type="nucleotide sequence ID" value="NZ_WWCS01000002.1"/>
</dbReference>